<evidence type="ECO:0000313" key="3">
    <source>
        <dbReference type="EMBL" id="RVW93420.1"/>
    </source>
</evidence>
<dbReference type="Gene3D" id="3.80.10.10">
    <property type="entry name" value="Ribonuclease Inhibitor"/>
    <property type="match status" value="1"/>
</dbReference>
<reference evidence="3 4" key="1">
    <citation type="journal article" date="2018" name="PLoS Genet.">
        <title>Population sequencing reveals clonal diversity and ancestral inbreeding in the grapevine cultivar Chardonnay.</title>
        <authorList>
            <person name="Roach M.J."/>
            <person name="Johnson D.L."/>
            <person name="Bohlmann J."/>
            <person name="van Vuuren H.J."/>
            <person name="Jones S.J."/>
            <person name="Pretorius I.S."/>
            <person name="Schmidt S.A."/>
            <person name="Borneman A.R."/>
        </authorList>
    </citation>
    <scope>NUCLEOTIDE SEQUENCE [LARGE SCALE GENOMIC DNA]</scope>
    <source>
        <strain evidence="4">cv. Chardonnay</strain>
        <tissue evidence="3">Leaf</tissue>
    </source>
</reference>
<dbReference type="SUPFAM" id="SSF52058">
    <property type="entry name" value="L domain-like"/>
    <property type="match status" value="1"/>
</dbReference>
<evidence type="ECO:0000256" key="1">
    <source>
        <dbReference type="ARBA" id="ARBA00022737"/>
    </source>
</evidence>
<dbReference type="InterPro" id="IPR055414">
    <property type="entry name" value="LRR_R13L4/SHOC2-like"/>
</dbReference>
<proteinExistence type="predicted"/>
<dbReference type="PANTHER" id="PTHR47186">
    <property type="entry name" value="LEUCINE-RICH REPEAT-CONTAINING PROTEIN 57"/>
    <property type="match status" value="1"/>
</dbReference>
<dbReference type="PANTHER" id="PTHR47186:SF13">
    <property type="entry name" value="DISEASE RESISTANCE PROTEIN RGA3"/>
    <property type="match status" value="1"/>
</dbReference>
<organism evidence="3 4">
    <name type="scientific">Vitis vinifera</name>
    <name type="common">Grape</name>
    <dbReference type="NCBI Taxonomy" id="29760"/>
    <lineage>
        <taxon>Eukaryota</taxon>
        <taxon>Viridiplantae</taxon>
        <taxon>Streptophyta</taxon>
        <taxon>Embryophyta</taxon>
        <taxon>Tracheophyta</taxon>
        <taxon>Spermatophyta</taxon>
        <taxon>Magnoliopsida</taxon>
        <taxon>eudicotyledons</taxon>
        <taxon>Gunneridae</taxon>
        <taxon>Pentapetalae</taxon>
        <taxon>rosids</taxon>
        <taxon>Vitales</taxon>
        <taxon>Vitaceae</taxon>
        <taxon>Viteae</taxon>
        <taxon>Vitis</taxon>
    </lineage>
</organism>
<evidence type="ECO:0000259" key="2">
    <source>
        <dbReference type="Pfam" id="PF23598"/>
    </source>
</evidence>
<dbReference type="EMBL" id="QGNW01000129">
    <property type="protein sequence ID" value="RVW93420.1"/>
    <property type="molecule type" value="Genomic_DNA"/>
</dbReference>
<evidence type="ECO:0000313" key="4">
    <source>
        <dbReference type="Proteomes" id="UP000288805"/>
    </source>
</evidence>
<dbReference type="Pfam" id="PF23598">
    <property type="entry name" value="LRR_14"/>
    <property type="match status" value="1"/>
</dbReference>
<name>A0A438I9Q9_VITVI</name>
<comment type="caution">
    <text evidence="3">The sequence shown here is derived from an EMBL/GenBank/DDBJ whole genome shotgun (WGS) entry which is preliminary data.</text>
</comment>
<keyword evidence="1" id="KW-0677">Repeat</keyword>
<protein>
    <submittedName>
        <fullName evidence="3">Putative disease resistance protein RGA4</fullName>
    </submittedName>
</protein>
<gene>
    <name evidence="3" type="primary">RGA4_36</name>
    <name evidence="3" type="ORF">CK203_035000</name>
</gene>
<sequence length="248" mass="28081">MHDLIHDLAQSVMGFNVGILTDDKKNIFGGVNHVSLFGVSRPLRLVINYLEAKSLKSFRVFSCHGCKYEPMVDTWISSCKSLRALELKMLEVKMVPVCLGQLHHLRYLDLSYNDFMVLPEAIRSLTNLQTLRLVHCRNLKEFPKNTPELINLRHLENDGCINLTSMPFGIGDLTLLQSLSIFVVGNGRGHSRDNKIGSLIELKRLNNLRGELYIKNLENVRDGALETKEENLKGKKIPVVSEIRMGAK</sequence>
<dbReference type="AlphaFoldDB" id="A0A438I9Q9"/>
<dbReference type="OrthoDB" id="5279713at2759"/>
<accession>A0A438I9Q9</accession>
<dbReference type="Proteomes" id="UP000288805">
    <property type="component" value="Unassembled WGS sequence"/>
</dbReference>
<dbReference type="InterPro" id="IPR032675">
    <property type="entry name" value="LRR_dom_sf"/>
</dbReference>
<feature type="domain" description="Disease resistance R13L4/SHOC-2-like LRR" evidence="2">
    <location>
        <begin position="55"/>
        <end position="210"/>
    </location>
</feature>